<keyword evidence="1" id="KW-1133">Transmembrane helix</keyword>
<dbReference type="Proteomes" id="UP000236146">
    <property type="component" value="Unassembled WGS sequence"/>
</dbReference>
<dbReference type="OrthoDB" id="3238162at2"/>
<keyword evidence="1" id="KW-0812">Transmembrane</keyword>
<feature type="transmembrane region" description="Helical" evidence="1">
    <location>
        <begin position="113"/>
        <end position="133"/>
    </location>
</feature>
<proteinExistence type="predicted"/>
<evidence type="ECO:0000313" key="2">
    <source>
        <dbReference type="EMBL" id="PNS43344.1"/>
    </source>
</evidence>
<dbReference type="AlphaFoldDB" id="A0A2K1SUY5"/>
<feature type="transmembrane region" description="Helical" evidence="1">
    <location>
        <begin position="68"/>
        <end position="89"/>
    </location>
</feature>
<organism evidence="2 3">
    <name type="scientific">Gardnerella vaginalis</name>
    <dbReference type="NCBI Taxonomy" id="2702"/>
    <lineage>
        <taxon>Bacteria</taxon>
        <taxon>Bacillati</taxon>
        <taxon>Actinomycetota</taxon>
        <taxon>Actinomycetes</taxon>
        <taxon>Bifidobacteriales</taxon>
        <taxon>Bifidobacteriaceae</taxon>
        <taxon>Gardnerella</taxon>
    </lineage>
</organism>
<comment type="caution">
    <text evidence="2">The sequence shown here is derived from an EMBL/GenBank/DDBJ whole genome shotgun (WGS) entry which is preliminary data.</text>
</comment>
<evidence type="ECO:0000256" key="1">
    <source>
        <dbReference type="SAM" id="Phobius"/>
    </source>
</evidence>
<accession>A0A2K1SUY5</accession>
<protein>
    <submittedName>
        <fullName evidence="2">Alcohol dehydrogenase</fullName>
    </submittedName>
</protein>
<reference evidence="2 3" key="1">
    <citation type="submission" date="2016-10" db="EMBL/GenBank/DDBJ databases">
        <authorList>
            <person name="Varghese N."/>
        </authorList>
    </citation>
    <scope>NUCLEOTIDE SEQUENCE [LARGE SCALE GENOMIC DNA]</scope>
    <source>
        <strain evidence="2 3">KA00225</strain>
    </source>
</reference>
<feature type="transmembrane region" description="Helical" evidence="1">
    <location>
        <begin position="44"/>
        <end position="61"/>
    </location>
</feature>
<gene>
    <name evidence="2" type="ORF">BFS05_04370</name>
</gene>
<keyword evidence="1" id="KW-0472">Membrane</keyword>
<name>A0A2K1SUY5_GARVA</name>
<evidence type="ECO:0000313" key="3">
    <source>
        <dbReference type="Proteomes" id="UP000236146"/>
    </source>
</evidence>
<dbReference type="EMBL" id="MNLH01000003">
    <property type="protein sequence ID" value="PNS43344.1"/>
    <property type="molecule type" value="Genomic_DNA"/>
</dbReference>
<sequence>MMKEKPWSHNLPVWGRYVVTFVSAILCGLIGTFAHRVGAASNMPIGLVVAFLLILISTWCARSRTGILGLLLHVICSSAVVWIMALRIIGNDVLVPVGFYAQLPWLSQNAGRIWIYGVVVLPLLMIFLPSKFFSMHN</sequence>